<keyword evidence="8 9" id="KW-0472">Membrane</keyword>
<evidence type="ECO:0000313" key="11">
    <source>
        <dbReference type="EMBL" id="WIA13964.1"/>
    </source>
</evidence>
<dbReference type="SUPFAM" id="SSF47661">
    <property type="entry name" value="t-snare proteins"/>
    <property type="match status" value="1"/>
</dbReference>
<dbReference type="InterPro" id="IPR007705">
    <property type="entry name" value="Vesicle_trsprt_v-SNARE_N"/>
</dbReference>
<keyword evidence="3" id="KW-0813">Transport</keyword>
<dbReference type="InterPro" id="IPR000727">
    <property type="entry name" value="T_SNARE_dom"/>
</dbReference>
<evidence type="ECO:0000256" key="5">
    <source>
        <dbReference type="ARBA" id="ARBA00022927"/>
    </source>
</evidence>
<reference evidence="11 12" key="1">
    <citation type="submission" date="2023-05" db="EMBL/GenBank/DDBJ databases">
        <title>A 100% complete, gapless, phased diploid assembly of the Scenedesmus obliquus UTEX 3031 genome.</title>
        <authorList>
            <person name="Biondi T.C."/>
            <person name="Hanschen E.R."/>
            <person name="Kwon T."/>
            <person name="Eng W."/>
            <person name="Kruse C.P.S."/>
            <person name="Koehler S.I."/>
            <person name="Kunde Y."/>
            <person name="Gleasner C.D."/>
            <person name="You Mak K.T."/>
            <person name="Polle J."/>
            <person name="Hovde B.T."/>
            <person name="Starkenburg S.R."/>
        </authorList>
    </citation>
    <scope>NUCLEOTIDE SEQUENCE [LARGE SCALE GENOMIC DNA]</scope>
    <source>
        <strain evidence="11 12">DOE0152z</strain>
    </source>
</reference>
<dbReference type="Pfam" id="PF12352">
    <property type="entry name" value="V-SNARE_C"/>
    <property type="match status" value="1"/>
</dbReference>
<dbReference type="PANTHER" id="PTHR21230:SF26">
    <property type="entry name" value="VESICLE TRANSPORT THROUGH INTERACTION WITH T-SNARES HOMOLOG 1A"/>
    <property type="match status" value="1"/>
</dbReference>
<evidence type="ECO:0000313" key="12">
    <source>
        <dbReference type="Proteomes" id="UP001244341"/>
    </source>
</evidence>
<evidence type="ECO:0000256" key="6">
    <source>
        <dbReference type="ARBA" id="ARBA00022989"/>
    </source>
</evidence>
<protein>
    <recommendedName>
        <fullName evidence="10">t-SNARE coiled-coil homology domain-containing protein</fullName>
    </recommendedName>
</protein>
<evidence type="ECO:0000256" key="2">
    <source>
        <dbReference type="ARBA" id="ARBA00006108"/>
    </source>
</evidence>
<comment type="similarity">
    <text evidence="2">Belongs to the VTI1 family.</text>
</comment>
<gene>
    <name evidence="11" type="ORF">OEZ85_002532</name>
</gene>
<keyword evidence="12" id="KW-1185">Reference proteome</keyword>
<evidence type="ECO:0000256" key="1">
    <source>
        <dbReference type="ARBA" id="ARBA00004211"/>
    </source>
</evidence>
<evidence type="ECO:0000256" key="4">
    <source>
        <dbReference type="ARBA" id="ARBA00022692"/>
    </source>
</evidence>
<name>A0ABY8TXV5_TETOB</name>
<comment type="subcellular location">
    <subcellularLocation>
        <location evidence="1">Membrane</location>
        <topology evidence="1">Single-pass type IV membrane protein</topology>
    </subcellularLocation>
</comment>
<feature type="domain" description="T-SNARE coiled-coil homology" evidence="10">
    <location>
        <begin position="159"/>
        <end position="226"/>
    </location>
</feature>
<keyword evidence="4 9" id="KW-0812">Transmembrane</keyword>
<dbReference type="EMBL" id="CP126212">
    <property type="protein sequence ID" value="WIA13964.1"/>
    <property type="molecule type" value="Genomic_DNA"/>
</dbReference>
<dbReference type="SMART" id="SM00397">
    <property type="entry name" value="t_SNARE"/>
    <property type="match status" value="1"/>
</dbReference>
<evidence type="ECO:0000256" key="7">
    <source>
        <dbReference type="ARBA" id="ARBA00023054"/>
    </source>
</evidence>
<evidence type="ECO:0000259" key="10">
    <source>
        <dbReference type="SMART" id="SM00397"/>
    </source>
</evidence>
<dbReference type="InterPro" id="IPR038407">
    <property type="entry name" value="v-SNARE_N_sf"/>
</dbReference>
<feature type="transmembrane region" description="Helical" evidence="9">
    <location>
        <begin position="235"/>
        <end position="254"/>
    </location>
</feature>
<keyword evidence="5" id="KW-0653">Protein transport</keyword>
<dbReference type="Gene3D" id="1.20.5.110">
    <property type="match status" value="1"/>
</dbReference>
<dbReference type="PANTHER" id="PTHR21230">
    <property type="entry name" value="VESICLE TRANSPORT V-SNARE PROTEIN VTI1-RELATED"/>
    <property type="match status" value="1"/>
</dbReference>
<keyword evidence="6 9" id="KW-1133">Transmembrane helix</keyword>
<dbReference type="SUPFAM" id="SSF58038">
    <property type="entry name" value="SNARE fusion complex"/>
    <property type="match status" value="1"/>
</dbReference>
<dbReference type="CDD" id="cd15862">
    <property type="entry name" value="SNARE_Vti1"/>
    <property type="match status" value="1"/>
</dbReference>
<accession>A0ABY8TXV5</accession>
<dbReference type="Gene3D" id="1.20.58.400">
    <property type="entry name" value="t-snare proteins"/>
    <property type="match status" value="1"/>
</dbReference>
<evidence type="ECO:0000256" key="3">
    <source>
        <dbReference type="ARBA" id="ARBA00022448"/>
    </source>
</evidence>
<sequence>MLSEPDIRRRTVEGPKGLSRSSYLTAVIYQHSSIMDDPTALFRQYETDYCNKSTDISRKITSIASLTGELRRKKVSEIEADVREADNVVKRMDMEARSLAPDKGRPLLNKVREYKADLASLREQLKQAAAGGGSEDAAARAELGLGDNYYSTSAGQRDRMLAATERMQKTSDRLQVGKQQLAETEELGVTILQDLARQRETITHARDTLHGADDNISKARKVLGTMSKRIVQNKIIMFGIVAFLLAAIFLIIYVKLK</sequence>
<dbReference type="Pfam" id="PF05008">
    <property type="entry name" value="V-SNARE"/>
    <property type="match status" value="1"/>
</dbReference>
<keyword evidence="7" id="KW-0175">Coiled coil</keyword>
<proteinExistence type="inferred from homology"/>
<evidence type="ECO:0000256" key="9">
    <source>
        <dbReference type="SAM" id="Phobius"/>
    </source>
</evidence>
<evidence type="ECO:0000256" key="8">
    <source>
        <dbReference type="ARBA" id="ARBA00023136"/>
    </source>
</evidence>
<dbReference type="Proteomes" id="UP001244341">
    <property type="component" value="Chromosome 5b"/>
</dbReference>
<organism evidence="11 12">
    <name type="scientific">Tetradesmus obliquus</name>
    <name type="common">Green alga</name>
    <name type="synonym">Acutodesmus obliquus</name>
    <dbReference type="NCBI Taxonomy" id="3088"/>
    <lineage>
        <taxon>Eukaryota</taxon>
        <taxon>Viridiplantae</taxon>
        <taxon>Chlorophyta</taxon>
        <taxon>core chlorophytes</taxon>
        <taxon>Chlorophyceae</taxon>
        <taxon>CS clade</taxon>
        <taxon>Sphaeropleales</taxon>
        <taxon>Scenedesmaceae</taxon>
        <taxon>Tetradesmus</taxon>
    </lineage>
</organism>
<dbReference type="InterPro" id="IPR010989">
    <property type="entry name" value="SNARE"/>
</dbReference>